<dbReference type="Pfam" id="PF03235">
    <property type="entry name" value="GmrSD_N"/>
    <property type="match status" value="1"/>
</dbReference>
<evidence type="ECO:0000313" key="3">
    <source>
        <dbReference type="EMBL" id="NIJ57950.1"/>
    </source>
</evidence>
<dbReference type="EMBL" id="JAASQI010000003">
    <property type="protein sequence ID" value="NIJ57950.1"/>
    <property type="molecule type" value="Genomic_DNA"/>
</dbReference>
<reference evidence="3 4" key="1">
    <citation type="submission" date="2020-03" db="EMBL/GenBank/DDBJ databases">
        <title>Genomic Encyclopedia of Type Strains, Phase IV (KMG-IV): sequencing the most valuable type-strain genomes for metagenomic binning, comparative biology and taxonomic classification.</title>
        <authorList>
            <person name="Goeker M."/>
        </authorList>
    </citation>
    <scope>NUCLEOTIDE SEQUENCE [LARGE SCALE GENOMIC DNA]</scope>
    <source>
        <strain evidence="3 4">DSM 103870</strain>
    </source>
</reference>
<protein>
    <submittedName>
        <fullName evidence="3">Uncharacterized protein with ParB-like and HNH nuclease domain</fullName>
    </submittedName>
</protein>
<dbReference type="RefSeq" id="WP_166951099.1">
    <property type="nucleotide sequence ID" value="NZ_JAASQI010000003.1"/>
</dbReference>
<organism evidence="3 4">
    <name type="scientific">Pseudochelatococcus lubricantis</name>
    <dbReference type="NCBI Taxonomy" id="1538102"/>
    <lineage>
        <taxon>Bacteria</taxon>
        <taxon>Pseudomonadati</taxon>
        <taxon>Pseudomonadota</taxon>
        <taxon>Alphaproteobacteria</taxon>
        <taxon>Hyphomicrobiales</taxon>
        <taxon>Chelatococcaceae</taxon>
        <taxon>Pseudochelatococcus</taxon>
    </lineage>
</organism>
<dbReference type="Proteomes" id="UP001429580">
    <property type="component" value="Unassembled WGS sequence"/>
</dbReference>
<dbReference type="InterPro" id="IPR002711">
    <property type="entry name" value="HNH"/>
</dbReference>
<dbReference type="CDD" id="cd00085">
    <property type="entry name" value="HNHc"/>
    <property type="match status" value="1"/>
</dbReference>
<gene>
    <name evidence="3" type="ORF">FHS82_001786</name>
</gene>
<evidence type="ECO:0000259" key="1">
    <source>
        <dbReference type="Pfam" id="PF01844"/>
    </source>
</evidence>
<dbReference type="InterPro" id="IPR003615">
    <property type="entry name" value="HNH_nuc"/>
</dbReference>
<dbReference type="Gene3D" id="1.10.30.50">
    <property type="match status" value="1"/>
</dbReference>
<name>A0ABX0V0Y5_9HYPH</name>
<dbReference type="PANTHER" id="PTHR39639">
    <property type="entry name" value="CHROMOSOME 16, WHOLE GENOME SHOTGUN SEQUENCE"/>
    <property type="match status" value="1"/>
</dbReference>
<evidence type="ECO:0000313" key="4">
    <source>
        <dbReference type="Proteomes" id="UP001429580"/>
    </source>
</evidence>
<dbReference type="Pfam" id="PF01844">
    <property type="entry name" value="HNH"/>
    <property type="match status" value="1"/>
</dbReference>
<feature type="domain" description="HNH" evidence="1">
    <location>
        <begin position="406"/>
        <end position="450"/>
    </location>
</feature>
<dbReference type="InterPro" id="IPR004919">
    <property type="entry name" value="GmrSD_N"/>
</dbReference>
<evidence type="ECO:0000259" key="2">
    <source>
        <dbReference type="Pfam" id="PF03235"/>
    </source>
</evidence>
<accession>A0ABX0V0Y5</accession>
<keyword evidence="4" id="KW-1185">Reference proteome</keyword>
<feature type="domain" description="GmrSD restriction endonucleases N-terminal" evidence="2">
    <location>
        <begin position="56"/>
        <end position="192"/>
    </location>
</feature>
<sequence length="457" mass="53430">MTKKTLTESENYLDEIDNDKEEFDGSDEGSLVISGDRKFILEKADRSLSELHRWHKNGRIIVDPEWQRNYVWDKNRASKLIESFLIDIPVPVIYLAKREDGKYEVIDGLQRLTTVFKFLDNEFKLQEMELIPNISGKYFRDIGYEYQNKLEDSLLRSFEMASTSGDMHFIVFERINTGSVKLNDMEIRNCLYRGPLNNLLKELSDNSDMKKSLNQKGSKDRMQDRALVLRFLAFYERTHYKCEKGLKKFLNEFLDVYRNANIEKIEEYRKIFSKCMKACLTVFGDASYRLKSDVAKLNSKSSGEWSTRPNAAIFQVIATSFAKYDLASITKNSDAIYEEYLDMISSDELWVDRVRRATGETTRLFYTFDTWNKRLAEIMSEKVTPTDKRLFSRQLKKEMFDADQTCRICNQKISMIDDAALDHDLAYWRGGRTIPENAQLVHRLCNLKKGGMNHSSQ</sequence>
<dbReference type="PANTHER" id="PTHR39639:SF1">
    <property type="entry name" value="DUF262 DOMAIN-CONTAINING PROTEIN"/>
    <property type="match status" value="1"/>
</dbReference>
<comment type="caution">
    <text evidence="3">The sequence shown here is derived from an EMBL/GenBank/DDBJ whole genome shotgun (WGS) entry which is preliminary data.</text>
</comment>
<proteinExistence type="predicted"/>